<evidence type="ECO:0000313" key="6">
    <source>
        <dbReference type="Proteomes" id="UP001211065"/>
    </source>
</evidence>
<dbReference type="InterPro" id="IPR050630">
    <property type="entry name" value="WD_repeat_EMAP"/>
</dbReference>
<dbReference type="InterPro" id="IPR001680">
    <property type="entry name" value="WD40_rpt"/>
</dbReference>
<dbReference type="SMART" id="SM00320">
    <property type="entry name" value="WD40"/>
    <property type="match status" value="3"/>
</dbReference>
<dbReference type="PANTHER" id="PTHR13720">
    <property type="entry name" value="WD-40 REPEAT PROTEIN"/>
    <property type="match status" value="1"/>
</dbReference>
<dbReference type="AlphaFoldDB" id="A0AAD5XVC0"/>
<dbReference type="SUPFAM" id="SSF50978">
    <property type="entry name" value="WD40 repeat-like"/>
    <property type="match status" value="1"/>
</dbReference>
<gene>
    <name evidence="5" type="primary">EML5</name>
    <name evidence="5" type="ORF">HK099_004825</name>
</gene>
<dbReference type="Gene3D" id="2.130.10.10">
    <property type="entry name" value="YVTN repeat-like/Quinoprotein amine dehydrogenase"/>
    <property type="match status" value="2"/>
</dbReference>
<dbReference type="InterPro" id="IPR055439">
    <property type="entry name" value="Beta-prop_EML_1st"/>
</dbReference>
<keyword evidence="2" id="KW-0677">Repeat</keyword>
<feature type="compositionally biased region" description="Acidic residues" evidence="3">
    <location>
        <begin position="53"/>
        <end position="66"/>
    </location>
</feature>
<evidence type="ECO:0000256" key="3">
    <source>
        <dbReference type="SAM" id="MobiDB-lite"/>
    </source>
</evidence>
<protein>
    <submittedName>
        <fullName evidence="5">Echinoderm microtubule-associated protein-like 5</fullName>
    </submittedName>
</protein>
<evidence type="ECO:0000259" key="4">
    <source>
        <dbReference type="Pfam" id="PF23409"/>
    </source>
</evidence>
<accession>A0AAD5XVC0</accession>
<reference evidence="5" key="1">
    <citation type="submission" date="2020-05" db="EMBL/GenBank/DDBJ databases">
        <title>Phylogenomic resolution of chytrid fungi.</title>
        <authorList>
            <person name="Stajich J.E."/>
            <person name="Amses K."/>
            <person name="Simmons R."/>
            <person name="Seto K."/>
            <person name="Myers J."/>
            <person name="Bonds A."/>
            <person name="Quandt C.A."/>
            <person name="Barry K."/>
            <person name="Liu P."/>
            <person name="Grigoriev I."/>
            <person name="Longcore J.E."/>
            <person name="James T.Y."/>
        </authorList>
    </citation>
    <scope>NUCLEOTIDE SEQUENCE</scope>
    <source>
        <strain evidence="5">JEL0476</strain>
    </source>
</reference>
<feature type="domain" description="EML-like first beta-propeller" evidence="4">
    <location>
        <begin position="154"/>
        <end position="339"/>
    </location>
</feature>
<feature type="non-terminal residue" evidence="5">
    <location>
        <position position="1"/>
    </location>
</feature>
<keyword evidence="1" id="KW-0853">WD repeat</keyword>
<proteinExistence type="predicted"/>
<dbReference type="InterPro" id="IPR005108">
    <property type="entry name" value="HELP"/>
</dbReference>
<name>A0AAD5XVC0_9FUNG</name>
<dbReference type="Pfam" id="PF23409">
    <property type="entry name" value="Beta-prop_EML"/>
    <property type="match status" value="1"/>
</dbReference>
<dbReference type="InterPro" id="IPR036322">
    <property type="entry name" value="WD40_repeat_dom_sf"/>
</dbReference>
<dbReference type="Proteomes" id="UP001211065">
    <property type="component" value="Unassembled WGS sequence"/>
</dbReference>
<evidence type="ECO:0000313" key="5">
    <source>
        <dbReference type="EMBL" id="KAJ3219058.1"/>
    </source>
</evidence>
<comment type="caution">
    <text evidence="5">The sequence shown here is derived from an EMBL/GenBank/DDBJ whole genome shotgun (WGS) entry which is preliminary data.</text>
</comment>
<dbReference type="PANTHER" id="PTHR13720:SF33">
    <property type="entry name" value="HELP DOMAIN-CONTAINING PROTEIN"/>
    <property type="match status" value="1"/>
</dbReference>
<feature type="region of interest" description="Disordered" evidence="3">
    <location>
        <begin position="52"/>
        <end position="79"/>
    </location>
</feature>
<organism evidence="5 6">
    <name type="scientific">Clydaea vesicula</name>
    <dbReference type="NCBI Taxonomy" id="447962"/>
    <lineage>
        <taxon>Eukaryota</taxon>
        <taxon>Fungi</taxon>
        <taxon>Fungi incertae sedis</taxon>
        <taxon>Chytridiomycota</taxon>
        <taxon>Chytridiomycota incertae sedis</taxon>
        <taxon>Chytridiomycetes</taxon>
        <taxon>Lobulomycetales</taxon>
        <taxon>Lobulomycetaceae</taxon>
        <taxon>Clydaea</taxon>
    </lineage>
</organism>
<dbReference type="Pfam" id="PF03451">
    <property type="entry name" value="HELP"/>
    <property type="match status" value="1"/>
</dbReference>
<sequence>NDTISQPISSAKNNNSTKNQTNILNNFQQASNTTSINNNHQNYQQAFNSVSTTDDDLLGGYDESEDTPVNNGSDEDGGTRAIKKSWKGNLIAPTNPPIAQGTLPKETLVLEHVYGYRIRDTRNNLFYTKNNLVVYPAGAVGVVHNVQTNTQTFFYGRHKEDITALALHPNGKTVATGDVVTHDDGCFVYIWDAENPADENKTIQFRIGEKKLARADGKYMTVVGMDDDHTIYIYDWEKSNKPLTKAKGHNDSIFGVTFNQSSKLDFVTFGVKHIKYWTFDEKSLKLSGTNGVFGQKKVQSIISAVFLPDGTYLTGTHSGEIIHWRRQNILTVVESAHKDANLLGMTEVFVEDLKQNIKILIASNKSSIFSLEFATGEEVWTLSFKENILFTVKREEEIVVVHGKKPQKVEKYSTIDGELIWEHTVIDRLNLYESNPSSVERLTDVVFYDVKENDNILRLDVCVLTGGNVVTRLDGFTGKLIYQWRADTGDVYYHALVVSHTYIFVLGTSITSAGKIEAAVVGIDSDGDRSYTDFFPLSPKFNNFDTFVRSLTTLGVNEDRFILYKINTSDNSKDLIIRSFERHSYHSLKSLTNIALNENCKEIEIFNFHSENFHMHEFVVECFLTQGKKDWLIQLEVSEKNVVVGDAIELKKNVNPNEPWVEEQFAFKDYSEEPYAATRIYLQSKTVLVLEMIDLETGNEIYNIEVDLKPCKFSNGEEIYNVKKKLKWISLQSNETTVNYVKKKGFKNKGILQPPMRDEL</sequence>
<evidence type="ECO:0000256" key="2">
    <source>
        <dbReference type="ARBA" id="ARBA00022737"/>
    </source>
</evidence>
<evidence type="ECO:0000256" key="1">
    <source>
        <dbReference type="ARBA" id="ARBA00022574"/>
    </source>
</evidence>
<dbReference type="EMBL" id="JADGJW010000353">
    <property type="protein sequence ID" value="KAJ3219058.1"/>
    <property type="molecule type" value="Genomic_DNA"/>
</dbReference>
<dbReference type="InterPro" id="IPR015943">
    <property type="entry name" value="WD40/YVTN_repeat-like_dom_sf"/>
</dbReference>
<dbReference type="GO" id="GO:0008017">
    <property type="term" value="F:microtubule binding"/>
    <property type="evidence" value="ECO:0007669"/>
    <property type="project" value="TreeGrafter"/>
</dbReference>
<keyword evidence="6" id="KW-1185">Reference proteome</keyword>